<feature type="domain" description="Isochorismatase-like" evidence="1">
    <location>
        <begin position="31"/>
        <end position="156"/>
    </location>
</feature>
<evidence type="ECO:0000313" key="4">
    <source>
        <dbReference type="Proteomes" id="UP001299409"/>
    </source>
</evidence>
<dbReference type="Proteomes" id="UP001299409">
    <property type="component" value="Unassembled WGS sequence"/>
</dbReference>
<dbReference type="InterPro" id="IPR000868">
    <property type="entry name" value="Isochorismatase-like_dom"/>
</dbReference>
<dbReference type="InterPro" id="IPR044717">
    <property type="entry name" value="NIC1"/>
</dbReference>
<keyword evidence="2" id="KW-0378">Hydrolase</keyword>
<keyword evidence="4" id="KW-1185">Reference proteome</keyword>
<evidence type="ECO:0000259" key="1">
    <source>
        <dbReference type="Pfam" id="PF00857"/>
    </source>
</evidence>
<dbReference type="RefSeq" id="WP_007287191.1">
    <property type="nucleotide sequence ID" value="NZ_BAABXU010000001.1"/>
</dbReference>
<evidence type="ECO:0000313" key="3">
    <source>
        <dbReference type="EMBL" id="VYU54188.1"/>
    </source>
</evidence>
<dbReference type="Pfam" id="PF00857">
    <property type="entry name" value="Isochorismatase"/>
    <property type="match status" value="1"/>
</dbReference>
<dbReference type="SUPFAM" id="SSF52499">
    <property type="entry name" value="Isochorismatase-like hydrolases"/>
    <property type="match status" value="1"/>
</dbReference>
<name>A0A6N3FPP7_9FIRM</name>
<reference evidence="3" key="1">
    <citation type="submission" date="2019-11" db="EMBL/GenBank/DDBJ databases">
        <authorList>
            <person name="Feng L."/>
        </authorList>
    </citation>
    <scope>NUCLEOTIDE SEQUENCE</scope>
    <source>
        <strain evidence="3">IbartlettiiLFYP30</strain>
    </source>
</reference>
<proteinExistence type="predicted"/>
<gene>
    <name evidence="3" type="ORF">IBLFYP30_00515</name>
    <name evidence="2" type="ORF">LIP50_01735</name>
</gene>
<sequence length="212" mass="24058">MENILKEFEVLQKNLNDLPIENLSDYDLSKTALFIVDINNGFAKEGALYSDRIKSLINPIHEFVKPLENKLNKIIAFTDTHEEDSVELLSYVPHCLSGSDECKVVDELLDIKNLEIIPKNSTNGFFAIDINILNDIDNVVVVGDCTDICIYQFVVTLKAYFNEKNINKNIVVPMNLVDTYDIPFVHPGDLLNVVFFNSMIQNGVKLIKKFSL</sequence>
<reference evidence="2 4" key="2">
    <citation type="submission" date="2021-10" db="EMBL/GenBank/DDBJ databases">
        <title>Collection of gut derived symbiotic bacterial strains cultured from healthy donors.</title>
        <authorList>
            <person name="Lin H."/>
            <person name="Littmann E."/>
            <person name="Claire K."/>
            <person name="Pamer E."/>
        </authorList>
    </citation>
    <scope>NUCLEOTIDE SEQUENCE [LARGE SCALE GENOMIC DNA]</scope>
    <source>
        <strain evidence="2 4">MSK.17.68</strain>
    </source>
</reference>
<accession>A0A6N3FPP7</accession>
<dbReference type="GeneID" id="89564885"/>
<dbReference type="GO" id="GO:0008936">
    <property type="term" value="F:nicotinamidase activity"/>
    <property type="evidence" value="ECO:0007669"/>
    <property type="project" value="InterPro"/>
</dbReference>
<dbReference type="GO" id="GO:0019365">
    <property type="term" value="P:pyridine nucleotide salvage"/>
    <property type="evidence" value="ECO:0007669"/>
    <property type="project" value="InterPro"/>
</dbReference>
<dbReference type="EMBL" id="CACRUE010000045">
    <property type="protein sequence ID" value="VYU54188.1"/>
    <property type="molecule type" value="Genomic_DNA"/>
</dbReference>
<evidence type="ECO:0000313" key="2">
    <source>
        <dbReference type="EMBL" id="MCB5444919.1"/>
    </source>
</evidence>
<dbReference type="CDD" id="cd00431">
    <property type="entry name" value="cysteine_hydrolases"/>
    <property type="match status" value="1"/>
</dbReference>
<dbReference type="PANTHER" id="PTHR47297">
    <property type="match status" value="1"/>
</dbReference>
<dbReference type="InterPro" id="IPR036380">
    <property type="entry name" value="Isochorismatase-like_sf"/>
</dbReference>
<dbReference type="AlphaFoldDB" id="A0A6N3FPP7"/>
<organism evidence="3">
    <name type="scientific">Intestinibacter bartlettii</name>
    <dbReference type="NCBI Taxonomy" id="261299"/>
    <lineage>
        <taxon>Bacteria</taxon>
        <taxon>Bacillati</taxon>
        <taxon>Bacillota</taxon>
        <taxon>Clostridia</taxon>
        <taxon>Peptostreptococcales</taxon>
        <taxon>Peptostreptococcaceae</taxon>
        <taxon>Intestinibacter</taxon>
    </lineage>
</organism>
<dbReference type="Gene3D" id="3.40.50.850">
    <property type="entry name" value="Isochorismatase-like"/>
    <property type="match status" value="1"/>
</dbReference>
<dbReference type="EMBL" id="JAJBMB010000001">
    <property type="protein sequence ID" value="MCB5444919.1"/>
    <property type="molecule type" value="Genomic_DNA"/>
</dbReference>
<protein>
    <submittedName>
        <fullName evidence="2">Cysteine hydrolase</fullName>
    </submittedName>
    <submittedName>
        <fullName evidence="3">Isochorismatase family protein</fullName>
    </submittedName>
</protein>
<dbReference type="PANTHER" id="PTHR47297:SF2">
    <property type="entry name" value="OS02G0606800 PROTEIN"/>
    <property type="match status" value="1"/>
</dbReference>